<keyword evidence="3" id="KW-1185">Reference proteome</keyword>
<evidence type="ECO:0000313" key="3">
    <source>
        <dbReference type="Proteomes" id="UP000190037"/>
    </source>
</evidence>
<feature type="region of interest" description="Disordered" evidence="1">
    <location>
        <begin position="70"/>
        <end position="117"/>
    </location>
</feature>
<name>A0A1T3NK57_9ACTN</name>
<organism evidence="2 3">
    <name type="scientific">Embleya scabrispora</name>
    <dbReference type="NCBI Taxonomy" id="159449"/>
    <lineage>
        <taxon>Bacteria</taxon>
        <taxon>Bacillati</taxon>
        <taxon>Actinomycetota</taxon>
        <taxon>Actinomycetes</taxon>
        <taxon>Kitasatosporales</taxon>
        <taxon>Streptomycetaceae</taxon>
        <taxon>Embleya</taxon>
    </lineage>
</organism>
<dbReference type="AlphaFoldDB" id="A0A1T3NK57"/>
<evidence type="ECO:0000313" key="2">
    <source>
        <dbReference type="EMBL" id="OPC77011.1"/>
    </source>
</evidence>
<protein>
    <submittedName>
        <fullName evidence="2">Uncharacterized protein</fullName>
    </submittedName>
</protein>
<accession>A0A1T3NK57</accession>
<comment type="caution">
    <text evidence="2">The sequence shown here is derived from an EMBL/GenBank/DDBJ whole genome shotgun (WGS) entry which is preliminary data.</text>
</comment>
<reference evidence="2 3" key="1">
    <citation type="submission" date="2017-03" db="EMBL/GenBank/DDBJ databases">
        <title>Draft genome sequence of Streptomyces scabrisporus NF3, endophyte isolated from Amphipterygium adstringens.</title>
        <authorList>
            <person name="Vazquez M."/>
            <person name="Ceapa C.D."/>
            <person name="Rodriguez Luna D."/>
            <person name="Sanchez Esquivel S."/>
        </authorList>
    </citation>
    <scope>NUCLEOTIDE SEQUENCE [LARGE SCALE GENOMIC DNA]</scope>
    <source>
        <strain evidence="2 3">NF3</strain>
    </source>
</reference>
<feature type="region of interest" description="Disordered" evidence="1">
    <location>
        <begin position="1"/>
        <end position="56"/>
    </location>
</feature>
<dbReference type="Proteomes" id="UP000190037">
    <property type="component" value="Unassembled WGS sequence"/>
</dbReference>
<proteinExistence type="predicted"/>
<feature type="compositionally biased region" description="Basic residues" evidence="1">
    <location>
        <begin position="1"/>
        <end position="11"/>
    </location>
</feature>
<feature type="compositionally biased region" description="Basic and acidic residues" evidence="1">
    <location>
        <begin position="42"/>
        <end position="55"/>
    </location>
</feature>
<evidence type="ECO:0000256" key="1">
    <source>
        <dbReference type="SAM" id="MobiDB-lite"/>
    </source>
</evidence>
<dbReference type="EMBL" id="MWQN01000004">
    <property type="protein sequence ID" value="OPC77011.1"/>
    <property type="molecule type" value="Genomic_DNA"/>
</dbReference>
<sequence length="117" mass="12794">MPRPRRRRARIRPRDAGGPRPGRGTRPGHRAESPHGRPGNRTRHENPRHPRERLNARASIVAVTVLAHDPAVGDTVSDLPTDAVGHALRPRSPSARNTERAPTVGVPPQPGRRAGLR</sequence>
<gene>
    <name evidence="2" type="ORF">B4N89_41250</name>
</gene>